<dbReference type="Proteomes" id="UP000777935">
    <property type="component" value="Unassembled WGS sequence"/>
</dbReference>
<evidence type="ECO:0000256" key="1">
    <source>
        <dbReference type="SAM" id="Phobius"/>
    </source>
</evidence>
<name>A0ABX2IKM4_9RHOB</name>
<evidence type="ECO:0008006" key="4">
    <source>
        <dbReference type="Google" id="ProtNLM"/>
    </source>
</evidence>
<gene>
    <name evidence="2" type="ORF">HRQ87_01305</name>
</gene>
<keyword evidence="1" id="KW-0472">Membrane</keyword>
<protein>
    <recommendedName>
        <fullName evidence="4">Cation/multidrug efflux pump</fullName>
    </recommendedName>
</protein>
<sequence>MAVLRLIFVGFFILTIIYGIAALYSRSVRKAKLAQEWDTEIQQGDRDAFIREGLREYSGSFRRKLLFGIYIVPVLVILTIIYITNFVN</sequence>
<feature type="transmembrane region" description="Helical" evidence="1">
    <location>
        <begin position="6"/>
        <end position="24"/>
    </location>
</feature>
<keyword evidence="1" id="KW-0812">Transmembrane</keyword>
<accession>A0ABX2IKM4</accession>
<dbReference type="RefSeq" id="WP_174134544.1">
    <property type="nucleotide sequence ID" value="NZ_JABUFE010000001.1"/>
</dbReference>
<evidence type="ECO:0000313" key="3">
    <source>
        <dbReference type="Proteomes" id="UP000777935"/>
    </source>
</evidence>
<comment type="caution">
    <text evidence="2">The sequence shown here is derived from an EMBL/GenBank/DDBJ whole genome shotgun (WGS) entry which is preliminary data.</text>
</comment>
<keyword evidence="3" id="KW-1185">Reference proteome</keyword>
<proteinExistence type="predicted"/>
<reference evidence="2 3" key="1">
    <citation type="submission" date="2020-06" db="EMBL/GenBank/DDBJ databases">
        <title>Sulfitobacter algicola sp. nov., isolated from green algae.</title>
        <authorList>
            <person name="Wang C."/>
        </authorList>
    </citation>
    <scope>NUCLEOTIDE SEQUENCE [LARGE SCALE GENOMIC DNA]</scope>
    <source>
        <strain evidence="2 3">1151</strain>
    </source>
</reference>
<organism evidence="2 3">
    <name type="scientific">Parasulfitobacter algicola</name>
    <dbReference type="NCBI Taxonomy" id="2614809"/>
    <lineage>
        <taxon>Bacteria</taxon>
        <taxon>Pseudomonadati</taxon>
        <taxon>Pseudomonadota</taxon>
        <taxon>Alphaproteobacteria</taxon>
        <taxon>Rhodobacterales</taxon>
        <taxon>Roseobacteraceae</taxon>
        <taxon>Parasulfitobacter</taxon>
    </lineage>
</organism>
<feature type="transmembrane region" description="Helical" evidence="1">
    <location>
        <begin position="65"/>
        <end position="84"/>
    </location>
</feature>
<evidence type="ECO:0000313" key="2">
    <source>
        <dbReference type="EMBL" id="NSX53432.1"/>
    </source>
</evidence>
<keyword evidence="1" id="KW-1133">Transmembrane helix</keyword>
<dbReference type="EMBL" id="JABUFE010000001">
    <property type="protein sequence ID" value="NSX53432.1"/>
    <property type="molecule type" value="Genomic_DNA"/>
</dbReference>